<protein>
    <submittedName>
        <fullName evidence="2">Uncharacterized protein</fullName>
    </submittedName>
</protein>
<dbReference type="EMBL" id="VSRR010036460">
    <property type="protein sequence ID" value="MPC73268.1"/>
    <property type="molecule type" value="Genomic_DNA"/>
</dbReference>
<gene>
    <name evidence="2" type="ORF">E2C01_067591</name>
</gene>
<organism evidence="2 3">
    <name type="scientific">Portunus trituberculatus</name>
    <name type="common">Swimming crab</name>
    <name type="synonym">Neptunus trituberculatus</name>
    <dbReference type="NCBI Taxonomy" id="210409"/>
    <lineage>
        <taxon>Eukaryota</taxon>
        <taxon>Metazoa</taxon>
        <taxon>Ecdysozoa</taxon>
        <taxon>Arthropoda</taxon>
        <taxon>Crustacea</taxon>
        <taxon>Multicrustacea</taxon>
        <taxon>Malacostraca</taxon>
        <taxon>Eumalacostraca</taxon>
        <taxon>Eucarida</taxon>
        <taxon>Decapoda</taxon>
        <taxon>Pleocyemata</taxon>
        <taxon>Brachyura</taxon>
        <taxon>Eubrachyura</taxon>
        <taxon>Portunoidea</taxon>
        <taxon>Portunidae</taxon>
        <taxon>Portuninae</taxon>
        <taxon>Portunus</taxon>
    </lineage>
</organism>
<dbReference type="AlphaFoldDB" id="A0A5B7HX47"/>
<sequence length="31" mass="3199">MPRSPLLGRGPNMSLGQTPLSVTTSNALKSS</sequence>
<name>A0A5B7HX47_PORTR</name>
<reference evidence="2 3" key="1">
    <citation type="submission" date="2019-05" db="EMBL/GenBank/DDBJ databases">
        <title>Another draft genome of Portunus trituberculatus and its Hox gene families provides insights of decapod evolution.</title>
        <authorList>
            <person name="Jeong J.-H."/>
            <person name="Song I."/>
            <person name="Kim S."/>
            <person name="Choi T."/>
            <person name="Kim D."/>
            <person name="Ryu S."/>
            <person name="Kim W."/>
        </authorList>
    </citation>
    <scope>NUCLEOTIDE SEQUENCE [LARGE SCALE GENOMIC DNA]</scope>
    <source>
        <tissue evidence="2">Muscle</tissue>
    </source>
</reference>
<comment type="caution">
    <text evidence="2">The sequence shown here is derived from an EMBL/GenBank/DDBJ whole genome shotgun (WGS) entry which is preliminary data.</text>
</comment>
<proteinExistence type="predicted"/>
<feature type="compositionally biased region" description="Polar residues" evidence="1">
    <location>
        <begin position="14"/>
        <end position="31"/>
    </location>
</feature>
<accession>A0A5B7HX47</accession>
<evidence type="ECO:0000256" key="1">
    <source>
        <dbReference type="SAM" id="MobiDB-lite"/>
    </source>
</evidence>
<evidence type="ECO:0000313" key="2">
    <source>
        <dbReference type="EMBL" id="MPC73268.1"/>
    </source>
</evidence>
<dbReference type="Proteomes" id="UP000324222">
    <property type="component" value="Unassembled WGS sequence"/>
</dbReference>
<keyword evidence="3" id="KW-1185">Reference proteome</keyword>
<evidence type="ECO:0000313" key="3">
    <source>
        <dbReference type="Proteomes" id="UP000324222"/>
    </source>
</evidence>
<feature type="region of interest" description="Disordered" evidence="1">
    <location>
        <begin position="1"/>
        <end position="31"/>
    </location>
</feature>